<evidence type="ECO:0000256" key="5">
    <source>
        <dbReference type="SAM" id="MobiDB-lite"/>
    </source>
</evidence>
<evidence type="ECO:0000259" key="6">
    <source>
        <dbReference type="PROSITE" id="PS50837"/>
    </source>
</evidence>
<dbReference type="SUPFAM" id="SSF52047">
    <property type="entry name" value="RNI-like"/>
    <property type="match status" value="4"/>
</dbReference>
<dbReference type="RefSeq" id="XP_060041493.1">
    <property type="nucleotide sequence ID" value="XM_060185510.1"/>
</dbReference>
<evidence type="ECO:0000256" key="2">
    <source>
        <dbReference type="ARBA" id="ARBA00022737"/>
    </source>
</evidence>
<dbReference type="PROSITE" id="PS50837">
    <property type="entry name" value="NACHT"/>
    <property type="match status" value="1"/>
</dbReference>
<evidence type="ECO:0000313" key="8">
    <source>
        <dbReference type="RefSeq" id="XP_060041493.1"/>
    </source>
</evidence>
<dbReference type="Pfam" id="PF18461">
    <property type="entry name" value="Atypical_Card"/>
    <property type="match status" value="1"/>
</dbReference>
<dbReference type="SUPFAM" id="SSF52540">
    <property type="entry name" value="P-loop containing nucleoside triphosphate hydrolases"/>
    <property type="match status" value="1"/>
</dbReference>
<keyword evidence="3" id="KW-0547">Nucleotide-binding</keyword>
<evidence type="ECO:0000256" key="3">
    <source>
        <dbReference type="ARBA" id="ARBA00022741"/>
    </source>
</evidence>
<dbReference type="Proteomes" id="UP001652624">
    <property type="component" value="Chromosome 2"/>
</dbReference>
<keyword evidence="7" id="KW-1185">Reference proteome</keyword>
<dbReference type="PANTHER" id="PTHR47189">
    <property type="entry name" value="MHC CLASS II TRANSACTIVATOR"/>
    <property type="match status" value="1"/>
</dbReference>
<dbReference type="PANTHER" id="PTHR47189:SF1">
    <property type="entry name" value="MHC CLASS II TRANSACTIVATOR"/>
    <property type="match status" value="1"/>
</dbReference>
<dbReference type="GeneID" id="103110932"/>
<keyword evidence="2" id="KW-0677">Repeat</keyword>
<keyword evidence="1" id="KW-0433">Leucine-rich repeat</keyword>
<dbReference type="InterPro" id="IPR027417">
    <property type="entry name" value="P-loop_NTPase"/>
</dbReference>
<name>A0ABM3WY48_ERIEU</name>
<dbReference type="Pfam" id="PF05729">
    <property type="entry name" value="NACHT"/>
    <property type="match status" value="1"/>
</dbReference>
<proteinExistence type="predicted"/>
<accession>A0ABM3WY48</accession>
<dbReference type="InterPro" id="IPR041267">
    <property type="entry name" value="NLRP_HD2"/>
</dbReference>
<keyword evidence="4" id="KW-0067">ATP-binding</keyword>
<feature type="domain" description="NACHT" evidence="6">
    <location>
        <begin position="224"/>
        <end position="357"/>
    </location>
</feature>
<dbReference type="Gene3D" id="3.40.50.300">
    <property type="entry name" value="P-loop containing nucleotide triphosphate hydrolases"/>
    <property type="match status" value="1"/>
</dbReference>
<dbReference type="InterPro" id="IPR007111">
    <property type="entry name" value="NACHT_NTPase"/>
</dbReference>
<feature type="region of interest" description="Disordered" evidence="5">
    <location>
        <begin position="101"/>
        <end position="142"/>
    </location>
</feature>
<dbReference type="Gene3D" id="3.80.10.10">
    <property type="entry name" value="Ribonuclease Inhibitor"/>
    <property type="match status" value="7"/>
</dbReference>
<dbReference type="Gene3D" id="1.10.533.20">
    <property type="match status" value="1"/>
</dbReference>
<dbReference type="SMART" id="SM00368">
    <property type="entry name" value="LRR_RI"/>
    <property type="match status" value="17"/>
</dbReference>
<protein>
    <submittedName>
        <fullName evidence="8">Protein NLRC5</fullName>
    </submittedName>
</protein>
<evidence type="ECO:0000256" key="4">
    <source>
        <dbReference type="ARBA" id="ARBA00022840"/>
    </source>
</evidence>
<sequence>MDPLSDQLNTNNLWSLLVTLLTKDPEWLDHKVKSFLPSMDLGFGNRDLDPTKRVTQQLNKLLGQGEDTWQGFIHCVCMELTVPLHLEAMLLSTWGNTDGLSSQLTGDKESQSESQLHQGLKRPHQNYGNSPRRKQSRKQQQGLAKRYLQQLRTYTEQCYGGRSPGSGLFPASQQAYVPPILQWSRTTTPSHTQEGVAVGALKAEDGTNISILDLFSTKTNKDPKVTVLLGEAGMGKTTLAHCLCQQWADGQLKCFQALFFFEFRQLSLIPNSMTLLQLLFDLSLSPEDDPQAIFQYLEMNAHGVLLIFDGLDEALYPCSSIEVTDPKDAGSPLDLFSGLCRGTLLPGCWVLATSRPGKLPTCLPTEAAMAHLWGFDQPRVEAYVRHFFSDQTYQEAALVEVRGSGSLLNMCAVPALCQVTCLCLQHLLPDSSPGQAAALLPTVTQSFMQMVLTLSPRRDRGDCTTDFLLSLSEVALWGLENSKVIFSAGDIHPSTMAFGATHSLLASFRVCTGPGHLETGYAFTHLSLQEFFAALYLMVSPKVDTDKLACHVTLNSRWLLRTNAKSDLSGHLTTFLAGLASSACHPFLLFLAQQDKAWVDARQAVVIQTLKKLATHKLTGPKVIELCHCVSETQDPKLASFIAQNLPSLLHFRNFLLTSTDLAALTNILGHRDAPIHLDFEGCTLGPYVPETLAGCEQVESLSFKSRKCGDAFAEALARTLPTMKNLKQLGLTGSQITAQGIHQLVQALCLCPQLEELHFQDNQLKDQEILHIVEVLPDLPQLRKLDLSRNSIMVSTLLRLTEVAVTSPMVTILQVGKTDLFFDLSPSTKTVTDPQGGADLQGNANQKGEALSRRLTLRLQECELRVHSADILIAQLRRCPHLIEVDLSGNQLEDEGCCLMAEAASQLHIIKKLNLSDNGLSVSGLHCVLSLLNTCRTLVQLDISLLQKTAIFMFSPELEEQEGTQKCYMPQRPLELSPRWIRLTRCGLQAKHLEQLCKALRGSSHLSDLSGLDFSDNALRDEGVTQLAQLLPGLGPLHSLNLSQNNLSLDALFILAQCFSVLQWVLLLDISFESQQVILRSDRGGRDPQPAEFGPDFQAGAKFLGSGLHCIPKSFCLRECHLEPQSLQRLCETLEQCAVPLEVMLSCEHLNEKTLNTLLYHLPRIPSLNLLQLSLARKLPLRSPFLLADLFSVCSKIQKVELRSLCHMSLHLKTSEEQEGRYCGFIGCDLGQEHVKTLCRLLNKCDHLSQLDLSANLLGDGGLRALLDCLPQLPISGSIDLSHNGISQESTLCLLEALPSCPRVREASVNLGPEQSFWIHFSRKEEARKTLRLSKCSFGLENMPRLATGLSQALQLTELTLTQCDLAQEQLASLLNLVRKPAGQLTLRVKEPWVGRTRMKALLEVCTQASGNITEISVSGTQKQLHIRLDFPRQENPEAVALRLAHCDLETYHNLPARELRETCAKLQQLSLSQLSLCDDSSLMLQSLLLSLSELKKFRLTSSCVSSQGLAHLASGLSHCHHLEELDFSSNEFCKEDTTVLLGALESKQRMKRLDLSYLPLGDSNLAVLTRGLNHMTLLQSLRLNSTHLEDSSCCHLSQVLGAATGLEELHLSQNQIGDVGAQHLATVLRKLTELRKIDLSNNSFGPMGGERLAESLALCRHLEELRLGHNVLGDPTALRLARELPPHLRVLLLQACHLSPTGLLSLGQALDGYLHVEELSLAENSLAGGVLSFCRGLPLLRQIDLVACEIDDQTAKPLAASFLLCPALEEILLSWNQLGDMAAAELALVLPQMGRLKRMDLEKNQITAHGAQLLAAGLAQAPGIQVICLWGNSISHEKVQHLQRQNPRLNFAFFDSKSQTSGDT</sequence>
<reference evidence="7" key="1">
    <citation type="submission" date="2025-05" db="UniProtKB">
        <authorList>
            <consortium name="RefSeq"/>
        </authorList>
    </citation>
    <scope>NUCLEOTIDE SEQUENCE [LARGE SCALE GENOMIC DNA]</scope>
</reference>
<dbReference type="InterPro" id="IPR041210">
    <property type="entry name" value="NLRC5_atypical_Card"/>
</dbReference>
<reference evidence="8" key="2">
    <citation type="submission" date="2025-08" db="UniProtKB">
        <authorList>
            <consortium name="RefSeq"/>
        </authorList>
    </citation>
    <scope>IDENTIFICATION</scope>
</reference>
<dbReference type="Pfam" id="PF13516">
    <property type="entry name" value="LRR_6"/>
    <property type="match status" value="4"/>
</dbReference>
<dbReference type="InterPro" id="IPR001611">
    <property type="entry name" value="Leu-rich_rpt"/>
</dbReference>
<evidence type="ECO:0000256" key="1">
    <source>
        <dbReference type="ARBA" id="ARBA00022614"/>
    </source>
</evidence>
<dbReference type="InterPro" id="IPR032675">
    <property type="entry name" value="LRR_dom_sf"/>
</dbReference>
<organism evidence="7 8">
    <name type="scientific">Erinaceus europaeus</name>
    <name type="common">Western European hedgehog</name>
    <dbReference type="NCBI Taxonomy" id="9365"/>
    <lineage>
        <taxon>Eukaryota</taxon>
        <taxon>Metazoa</taxon>
        <taxon>Chordata</taxon>
        <taxon>Craniata</taxon>
        <taxon>Vertebrata</taxon>
        <taxon>Euteleostomi</taxon>
        <taxon>Mammalia</taxon>
        <taxon>Eutheria</taxon>
        <taxon>Laurasiatheria</taxon>
        <taxon>Eulipotyphla</taxon>
        <taxon>Erinaceidae</taxon>
        <taxon>Erinaceinae</taxon>
        <taxon>Erinaceus</taxon>
    </lineage>
</organism>
<evidence type="ECO:0000313" key="7">
    <source>
        <dbReference type="Proteomes" id="UP001652624"/>
    </source>
</evidence>
<gene>
    <name evidence="8" type="primary">NLRC5</name>
</gene>
<dbReference type="Pfam" id="PF17776">
    <property type="entry name" value="NLRC4_HD2"/>
    <property type="match status" value="1"/>
</dbReference>